<sequence>MPAQTYVLAVVLCVLCCAVDAYWVAPMWAHGGQTQAKYRQMKNMKNPDDMGDVRVEDEAELPDWATQSAISSKGSSHSAHLMASFTKELRIPGRRIRDPFSFSQLQPIDSWNYGFTVLW</sequence>
<protein>
    <submittedName>
        <fullName evidence="2 3">Uncharacterized protein</fullName>
    </submittedName>
</protein>
<proteinExistence type="predicted"/>
<feature type="chain" id="PRO_5008787119" evidence="1">
    <location>
        <begin position="22"/>
        <end position="119"/>
    </location>
</feature>
<feature type="signal peptide" evidence="1">
    <location>
        <begin position="1"/>
        <end position="21"/>
    </location>
</feature>
<evidence type="ECO:0000256" key="1">
    <source>
        <dbReference type="SAM" id="SignalP"/>
    </source>
</evidence>
<dbReference type="EMBL" id="AMQN01013460">
    <property type="status" value="NOT_ANNOTATED_CDS"/>
    <property type="molecule type" value="Genomic_DNA"/>
</dbReference>
<dbReference type="AlphaFoldDB" id="R7TKN9"/>
<organism evidence="2">
    <name type="scientific">Capitella teleta</name>
    <name type="common">Polychaete worm</name>
    <dbReference type="NCBI Taxonomy" id="283909"/>
    <lineage>
        <taxon>Eukaryota</taxon>
        <taxon>Metazoa</taxon>
        <taxon>Spiralia</taxon>
        <taxon>Lophotrochozoa</taxon>
        <taxon>Annelida</taxon>
        <taxon>Polychaeta</taxon>
        <taxon>Sedentaria</taxon>
        <taxon>Scolecida</taxon>
        <taxon>Capitellidae</taxon>
        <taxon>Capitella</taxon>
    </lineage>
</organism>
<dbReference type="HOGENOM" id="CLU_2063705_0_0_1"/>
<name>R7TKN9_CAPTE</name>
<dbReference type="EMBL" id="KB310236">
    <property type="protein sequence ID" value="ELT92116.1"/>
    <property type="molecule type" value="Genomic_DNA"/>
</dbReference>
<dbReference type="Proteomes" id="UP000014760">
    <property type="component" value="Unassembled WGS sequence"/>
</dbReference>
<dbReference type="EnsemblMetazoa" id="CapteT199987">
    <property type="protein sequence ID" value="CapteP199987"/>
    <property type="gene ID" value="CapteG199987"/>
</dbReference>
<accession>R7TKN9</accession>
<keyword evidence="4" id="KW-1185">Reference proteome</keyword>
<evidence type="ECO:0000313" key="3">
    <source>
        <dbReference type="EnsemblMetazoa" id="CapteP199987"/>
    </source>
</evidence>
<reference evidence="3" key="3">
    <citation type="submission" date="2015-06" db="UniProtKB">
        <authorList>
            <consortium name="EnsemblMetazoa"/>
        </authorList>
    </citation>
    <scope>IDENTIFICATION</scope>
</reference>
<reference evidence="2 4" key="2">
    <citation type="journal article" date="2013" name="Nature">
        <title>Insights into bilaterian evolution from three spiralian genomes.</title>
        <authorList>
            <person name="Simakov O."/>
            <person name="Marletaz F."/>
            <person name="Cho S.J."/>
            <person name="Edsinger-Gonzales E."/>
            <person name="Havlak P."/>
            <person name="Hellsten U."/>
            <person name="Kuo D.H."/>
            <person name="Larsson T."/>
            <person name="Lv J."/>
            <person name="Arendt D."/>
            <person name="Savage R."/>
            <person name="Osoegawa K."/>
            <person name="de Jong P."/>
            <person name="Grimwood J."/>
            <person name="Chapman J.A."/>
            <person name="Shapiro H."/>
            <person name="Aerts A."/>
            <person name="Otillar R.P."/>
            <person name="Terry A.Y."/>
            <person name="Boore J.L."/>
            <person name="Grigoriev I.V."/>
            <person name="Lindberg D.R."/>
            <person name="Seaver E.C."/>
            <person name="Weisblat D.A."/>
            <person name="Putnam N.H."/>
            <person name="Rokhsar D.S."/>
        </authorList>
    </citation>
    <scope>NUCLEOTIDE SEQUENCE</scope>
    <source>
        <strain evidence="2 4">I ESC-2004</strain>
    </source>
</reference>
<keyword evidence="1" id="KW-0732">Signal</keyword>
<gene>
    <name evidence="2" type="ORF">CAPTEDRAFT_199987</name>
</gene>
<evidence type="ECO:0000313" key="4">
    <source>
        <dbReference type="Proteomes" id="UP000014760"/>
    </source>
</evidence>
<reference evidence="4" key="1">
    <citation type="submission" date="2012-12" db="EMBL/GenBank/DDBJ databases">
        <authorList>
            <person name="Hellsten U."/>
            <person name="Grimwood J."/>
            <person name="Chapman J.A."/>
            <person name="Shapiro H."/>
            <person name="Aerts A."/>
            <person name="Otillar R.P."/>
            <person name="Terry A.Y."/>
            <person name="Boore J.L."/>
            <person name="Simakov O."/>
            <person name="Marletaz F."/>
            <person name="Cho S.-J."/>
            <person name="Edsinger-Gonzales E."/>
            <person name="Havlak P."/>
            <person name="Kuo D.-H."/>
            <person name="Larsson T."/>
            <person name="Lv J."/>
            <person name="Arendt D."/>
            <person name="Savage R."/>
            <person name="Osoegawa K."/>
            <person name="de Jong P."/>
            <person name="Lindberg D.R."/>
            <person name="Seaver E.C."/>
            <person name="Weisblat D.A."/>
            <person name="Putnam N.H."/>
            <person name="Grigoriev I.V."/>
            <person name="Rokhsar D.S."/>
        </authorList>
    </citation>
    <scope>NUCLEOTIDE SEQUENCE</scope>
    <source>
        <strain evidence="4">I ESC-2004</strain>
    </source>
</reference>
<evidence type="ECO:0000313" key="2">
    <source>
        <dbReference type="EMBL" id="ELT92116.1"/>
    </source>
</evidence>